<comment type="caution">
    <text evidence="2">The sequence shown here is derived from an EMBL/GenBank/DDBJ whole genome shotgun (WGS) entry which is preliminary data.</text>
</comment>
<feature type="non-terminal residue" evidence="2">
    <location>
        <position position="72"/>
    </location>
</feature>
<protein>
    <submittedName>
        <fullName evidence="2">Uncharacterized protein</fullName>
    </submittedName>
</protein>
<keyword evidence="3" id="KW-1185">Reference proteome</keyword>
<gene>
    <name evidence="2" type="ORF">GOP47_0016880</name>
</gene>
<feature type="non-terminal residue" evidence="2">
    <location>
        <position position="1"/>
    </location>
</feature>
<evidence type="ECO:0000256" key="1">
    <source>
        <dbReference type="SAM" id="MobiDB-lite"/>
    </source>
</evidence>
<proteinExistence type="predicted"/>
<name>A0A9D4UIM2_ADICA</name>
<sequence>KGGSAQPLRDQNGELQADEEKIRDIWKDHASRVFADPSGHSKDPEHWHNHAVRLWPRTEGINDSISWTEVRE</sequence>
<accession>A0A9D4UIM2</accession>
<organism evidence="2 3">
    <name type="scientific">Adiantum capillus-veneris</name>
    <name type="common">Maidenhair fern</name>
    <dbReference type="NCBI Taxonomy" id="13818"/>
    <lineage>
        <taxon>Eukaryota</taxon>
        <taxon>Viridiplantae</taxon>
        <taxon>Streptophyta</taxon>
        <taxon>Embryophyta</taxon>
        <taxon>Tracheophyta</taxon>
        <taxon>Polypodiopsida</taxon>
        <taxon>Polypodiidae</taxon>
        <taxon>Polypodiales</taxon>
        <taxon>Pteridineae</taxon>
        <taxon>Pteridaceae</taxon>
        <taxon>Vittarioideae</taxon>
        <taxon>Adiantum</taxon>
    </lineage>
</organism>
<dbReference type="EMBL" id="JABFUD020000016">
    <property type="protein sequence ID" value="KAI5068535.1"/>
    <property type="molecule type" value="Genomic_DNA"/>
</dbReference>
<dbReference type="Proteomes" id="UP000886520">
    <property type="component" value="Chromosome 16"/>
</dbReference>
<feature type="region of interest" description="Disordered" evidence="1">
    <location>
        <begin position="1"/>
        <end position="20"/>
    </location>
</feature>
<evidence type="ECO:0000313" key="3">
    <source>
        <dbReference type="Proteomes" id="UP000886520"/>
    </source>
</evidence>
<reference evidence="2" key="1">
    <citation type="submission" date="2021-01" db="EMBL/GenBank/DDBJ databases">
        <title>Adiantum capillus-veneris genome.</title>
        <authorList>
            <person name="Fang Y."/>
            <person name="Liao Q."/>
        </authorList>
    </citation>
    <scope>NUCLEOTIDE SEQUENCE</scope>
    <source>
        <strain evidence="2">H3</strain>
        <tissue evidence="2">Leaf</tissue>
    </source>
</reference>
<evidence type="ECO:0000313" key="2">
    <source>
        <dbReference type="EMBL" id="KAI5068535.1"/>
    </source>
</evidence>
<dbReference type="AlphaFoldDB" id="A0A9D4UIM2"/>